<evidence type="ECO:0000313" key="2">
    <source>
        <dbReference type="Proteomes" id="UP000199365"/>
    </source>
</evidence>
<accession>A0A1H1G4C9</accession>
<sequence>MSQSELHPAAPVAATIYRGESVENTHLAHVAVVDAPQRLNTMGVEIGRMDFSIELAAHR</sequence>
<dbReference type="STRING" id="157910.SAMN05445850_2705"/>
<name>A0A1H1G4C9_9BURK</name>
<keyword evidence="2" id="KW-1185">Reference proteome</keyword>
<organism evidence="1 2">
    <name type="scientific">Paraburkholderia tuberum</name>
    <dbReference type="NCBI Taxonomy" id="157910"/>
    <lineage>
        <taxon>Bacteria</taxon>
        <taxon>Pseudomonadati</taxon>
        <taxon>Pseudomonadota</taxon>
        <taxon>Betaproteobacteria</taxon>
        <taxon>Burkholderiales</taxon>
        <taxon>Burkholderiaceae</taxon>
        <taxon>Paraburkholderia</taxon>
    </lineage>
</organism>
<gene>
    <name evidence="1" type="ORF">SAMN05445850_2705</name>
</gene>
<dbReference type="AlphaFoldDB" id="A0A1H1G4C9"/>
<evidence type="ECO:0000313" key="1">
    <source>
        <dbReference type="EMBL" id="SDR07919.1"/>
    </source>
</evidence>
<dbReference type="EMBL" id="FNKX01000001">
    <property type="protein sequence ID" value="SDR07919.1"/>
    <property type="molecule type" value="Genomic_DNA"/>
</dbReference>
<dbReference type="Proteomes" id="UP000199365">
    <property type="component" value="Unassembled WGS sequence"/>
</dbReference>
<reference evidence="2" key="1">
    <citation type="submission" date="2016-10" db="EMBL/GenBank/DDBJ databases">
        <authorList>
            <person name="Varghese N."/>
            <person name="Submissions S."/>
        </authorList>
    </citation>
    <scope>NUCLEOTIDE SEQUENCE [LARGE SCALE GENOMIC DNA]</scope>
    <source>
        <strain evidence="2">DUS833</strain>
    </source>
</reference>
<protein>
    <submittedName>
        <fullName evidence="1">Uncharacterized protein</fullName>
    </submittedName>
</protein>
<proteinExistence type="predicted"/>